<evidence type="ECO:0000256" key="3">
    <source>
        <dbReference type="ARBA" id="ARBA00022840"/>
    </source>
</evidence>
<dbReference type="PANTHER" id="PTHR23069:SF4">
    <property type="entry name" value="ATPASE FAMILY AAA DOMAIN-CONTAINING PROTEIN 2"/>
    <property type="match status" value="1"/>
</dbReference>
<dbReference type="FunFam" id="1.10.8.60:FF:000016">
    <property type="entry name" value="ATPase family AAA domain-containing protein 2B"/>
    <property type="match status" value="1"/>
</dbReference>
<evidence type="ECO:0000256" key="2">
    <source>
        <dbReference type="ARBA" id="ARBA00022741"/>
    </source>
</evidence>
<dbReference type="FunFam" id="3.40.50.300:FF:000061">
    <property type="entry name" value="ATPase family, AAA domain-containing 2"/>
    <property type="match status" value="1"/>
</dbReference>
<protein>
    <submittedName>
        <fullName evidence="7">ATAD2 protein</fullName>
    </submittedName>
</protein>
<evidence type="ECO:0000259" key="6">
    <source>
        <dbReference type="SMART" id="SM00382"/>
    </source>
</evidence>
<dbReference type="InterPro" id="IPR041569">
    <property type="entry name" value="AAA_lid_3"/>
</dbReference>
<dbReference type="OrthoDB" id="5421at2759"/>
<dbReference type="AlphaFoldDB" id="A0A7L1RWH6"/>
<evidence type="ECO:0000313" key="7">
    <source>
        <dbReference type="EMBL" id="NXO41411.1"/>
    </source>
</evidence>
<gene>
    <name evidence="7" type="primary">Atad2_1</name>
    <name evidence="7" type="ORF">LOCOCH_R14515</name>
</gene>
<dbReference type="FunFam" id="3.40.50.300:FF:000734">
    <property type="entry name" value="ATPase family, AAA domain containing 2"/>
    <property type="match status" value="1"/>
</dbReference>
<keyword evidence="4" id="KW-0103">Bromodomain</keyword>
<evidence type="ECO:0000256" key="4">
    <source>
        <dbReference type="ARBA" id="ARBA00023117"/>
    </source>
</evidence>
<dbReference type="GO" id="GO:0006337">
    <property type="term" value="P:nucleosome disassembly"/>
    <property type="evidence" value="ECO:0007669"/>
    <property type="project" value="TreeGrafter"/>
</dbReference>
<dbReference type="InterPro" id="IPR003960">
    <property type="entry name" value="ATPase_AAA_CS"/>
</dbReference>
<dbReference type="SUPFAM" id="SSF52540">
    <property type="entry name" value="P-loop containing nucleoside triphosphate hydrolases"/>
    <property type="match status" value="2"/>
</dbReference>
<organism evidence="7 8">
    <name type="scientific">Helopsaltes ochotensis</name>
    <name type="common">Middendorff's grasshopper-warbler</name>
    <dbReference type="NCBI Taxonomy" id="3150915"/>
    <lineage>
        <taxon>Eukaryota</taxon>
        <taxon>Metazoa</taxon>
        <taxon>Chordata</taxon>
        <taxon>Craniata</taxon>
        <taxon>Vertebrata</taxon>
        <taxon>Euteleostomi</taxon>
        <taxon>Archelosauria</taxon>
        <taxon>Archosauria</taxon>
        <taxon>Dinosauria</taxon>
        <taxon>Saurischia</taxon>
        <taxon>Theropoda</taxon>
        <taxon>Coelurosauria</taxon>
        <taxon>Aves</taxon>
        <taxon>Neognathae</taxon>
        <taxon>Neoaves</taxon>
        <taxon>Telluraves</taxon>
        <taxon>Australaves</taxon>
        <taxon>Passeriformes</taxon>
        <taxon>Sylvioidea</taxon>
        <taxon>Locustellidae</taxon>
        <taxon>Helopsaltes</taxon>
    </lineage>
</organism>
<dbReference type="Pfam" id="PF17862">
    <property type="entry name" value="AAA_lid_3"/>
    <property type="match status" value="1"/>
</dbReference>
<feature type="domain" description="AAA+ ATPase" evidence="6">
    <location>
        <begin position="60"/>
        <end position="201"/>
    </location>
</feature>
<keyword evidence="3 5" id="KW-0067">ATP-binding</keyword>
<keyword evidence="8" id="KW-1185">Reference proteome</keyword>
<dbReference type="InterPro" id="IPR003593">
    <property type="entry name" value="AAA+_ATPase"/>
</dbReference>
<dbReference type="GO" id="GO:0045815">
    <property type="term" value="P:transcription initiation-coupled chromatin remodeling"/>
    <property type="evidence" value="ECO:0007669"/>
    <property type="project" value="TreeGrafter"/>
</dbReference>
<dbReference type="GO" id="GO:0003682">
    <property type="term" value="F:chromatin binding"/>
    <property type="evidence" value="ECO:0007669"/>
    <property type="project" value="TreeGrafter"/>
</dbReference>
<dbReference type="GO" id="GO:0005524">
    <property type="term" value="F:ATP binding"/>
    <property type="evidence" value="ECO:0007669"/>
    <property type="project" value="UniProtKB-KW"/>
</dbReference>
<comment type="caution">
    <text evidence="7">The sequence shown here is derived from an EMBL/GenBank/DDBJ whole genome shotgun (WGS) entry which is preliminary data.</text>
</comment>
<feature type="non-terminal residue" evidence="7">
    <location>
        <position position="558"/>
    </location>
</feature>
<proteinExistence type="inferred from homology"/>
<evidence type="ECO:0000256" key="5">
    <source>
        <dbReference type="RuleBase" id="RU003651"/>
    </source>
</evidence>
<dbReference type="Gene3D" id="1.10.8.60">
    <property type="match status" value="1"/>
</dbReference>
<dbReference type="InterPro" id="IPR003959">
    <property type="entry name" value="ATPase_AAA_core"/>
</dbReference>
<evidence type="ECO:0000313" key="8">
    <source>
        <dbReference type="Proteomes" id="UP000572057"/>
    </source>
</evidence>
<dbReference type="Proteomes" id="UP000572057">
    <property type="component" value="Unassembled WGS sequence"/>
</dbReference>
<dbReference type="InterPro" id="IPR045199">
    <property type="entry name" value="ATAD2-like"/>
</dbReference>
<dbReference type="PROSITE" id="PS00674">
    <property type="entry name" value="AAA"/>
    <property type="match status" value="1"/>
</dbReference>
<dbReference type="Pfam" id="PF00004">
    <property type="entry name" value="AAA"/>
    <property type="match status" value="1"/>
</dbReference>
<dbReference type="PANTHER" id="PTHR23069">
    <property type="entry name" value="AAA DOMAIN-CONTAINING"/>
    <property type="match status" value="1"/>
</dbReference>
<sequence>VHKDHMRIGASLAGVEQMQIDGSAQFHGVGGLSDHISALKEMVILPLLYPDVFEILKFKPPRGCLFYGPPGTGKTLVARALANECSRGDRKVTFFMRSAADCMSKWVGESERQLRLVFEQAYQMRPSIIFFDEIDALAPVRSSKQDQVHSSVVGTLLTLMDGLASRGEVVVIGATNRPDSIDPALRRPGRFEREFRFNLPNKEARLEIFKIHTRDWTLKPSDNLLEDLAEKSAGFCGADIKALCVEAGLCALRRRYPQIHESNKRLKIDARSIKVTAKDFATAMQKIIPASQRAGASPGRALPPISKPLLENTLERILQALQRAFPHAKLALKKNQGITITPNWNGGIYSDDDSPSISEKKPDGKKAEFRTFSRYMFVLFMVTFLRWLHLSSSYQPTSFRPRFLLVEEPGCGQAFDLAPAILHALEKFPAYTLDLPTLFVSNTSQEETCSQLIREAQRTAPSIIYIPQIPSWWEAVGPTLKAAFTGLLNNIPYFAPVLLLATSDVPHEDLPEEIKTLFNTNREEVFNIPRPTCAERKGFYEDLIMKQAAEPPASKNNA</sequence>
<evidence type="ECO:0000256" key="1">
    <source>
        <dbReference type="ARBA" id="ARBA00006914"/>
    </source>
</evidence>
<dbReference type="EMBL" id="VXBM01000711">
    <property type="protein sequence ID" value="NXO41411.1"/>
    <property type="molecule type" value="Genomic_DNA"/>
</dbReference>
<dbReference type="Gene3D" id="3.40.50.300">
    <property type="entry name" value="P-loop containing nucleotide triphosphate hydrolases"/>
    <property type="match status" value="1"/>
</dbReference>
<dbReference type="GO" id="GO:0006334">
    <property type="term" value="P:nucleosome assembly"/>
    <property type="evidence" value="ECO:0007669"/>
    <property type="project" value="TreeGrafter"/>
</dbReference>
<name>A0A7L1RWH6_9PASS</name>
<dbReference type="InterPro" id="IPR027417">
    <property type="entry name" value="P-loop_NTPase"/>
</dbReference>
<comment type="similarity">
    <text evidence="1 5">Belongs to the AAA ATPase family.</text>
</comment>
<dbReference type="GO" id="GO:0016887">
    <property type="term" value="F:ATP hydrolysis activity"/>
    <property type="evidence" value="ECO:0007669"/>
    <property type="project" value="InterPro"/>
</dbReference>
<feature type="non-terminal residue" evidence="7">
    <location>
        <position position="1"/>
    </location>
</feature>
<dbReference type="GO" id="GO:0005634">
    <property type="term" value="C:nucleus"/>
    <property type="evidence" value="ECO:0007669"/>
    <property type="project" value="TreeGrafter"/>
</dbReference>
<dbReference type="SMART" id="SM00382">
    <property type="entry name" value="AAA"/>
    <property type="match status" value="1"/>
</dbReference>
<keyword evidence="2 5" id="KW-0547">Nucleotide-binding</keyword>
<dbReference type="GO" id="GO:0042393">
    <property type="term" value="F:histone binding"/>
    <property type="evidence" value="ECO:0007669"/>
    <property type="project" value="TreeGrafter"/>
</dbReference>
<reference evidence="8" key="1">
    <citation type="submission" date="2019-09" db="EMBL/GenBank/DDBJ databases">
        <title>Bird 10,000 Genomes (B10K) Project - Family phase.</title>
        <authorList>
            <person name="Zhang G."/>
        </authorList>
    </citation>
    <scope>NUCLEOTIDE SEQUENCE [LARGE SCALE GENOMIC DNA]</scope>
</reference>
<accession>A0A7L1RWH6</accession>